<dbReference type="RefSeq" id="WP_201847324.1">
    <property type="nucleotide sequence ID" value="NZ_JABBYC010000018.1"/>
</dbReference>
<keyword evidence="2" id="KW-1185">Reference proteome</keyword>
<gene>
    <name evidence="1" type="ORF">HGK34_11490</name>
</gene>
<sequence>MGTAIAMVAKVGGERLEVVTVTRNRVCLQPRELSDGEQIANELACNAPLDHRLTIPEYTMWTGHRGGLEVQVRSALRDPVATHGAGAHW</sequence>
<name>A0ABS1LM81_9MICO</name>
<dbReference type="EMBL" id="JABBYC010000018">
    <property type="protein sequence ID" value="MBL0886893.1"/>
    <property type="molecule type" value="Genomic_DNA"/>
</dbReference>
<comment type="caution">
    <text evidence="1">The sequence shown here is derived from an EMBL/GenBank/DDBJ whole genome shotgun (WGS) entry which is preliminary data.</text>
</comment>
<protein>
    <submittedName>
        <fullName evidence="1">Uncharacterized protein</fullName>
    </submittedName>
</protein>
<dbReference type="Proteomes" id="UP000675409">
    <property type="component" value="Unassembled WGS sequence"/>
</dbReference>
<organism evidence="1 2">
    <name type="scientific">Myceligenerans indicum</name>
    <dbReference type="NCBI Taxonomy" id="2593663"/>
    <lineage>
        <taxon>Bacteria</taxon>
        <taxon>Bacillati</taxon>
        <taxon>Actinomycetota</taxon>
        <taxon>Actinomycetes</taxon>
        <taxon>Micrococcales</taxon>
        <taxon>Promicromonosporaceae</taxon>
        <taxon>Myceligenerans</taxon>
    </lineage>
</organism>
<accession>A0ABS1LM81</accession>
<evidence type="ECO:0000313" key="2">
    <source>
        <dbReference type="Proteomes" id="UP000675409"/>
    </source>
</evidence>
<proteinExistence type="predicted"/>
<reference evidence="1 2" key="1">
    <citation type="journal article" date="2021" name="Arch. Microbiol.">
        <title>Myceligenerans indicum sp. nov., an actinobacterium isolated from mangrove sediment of Sundarbans, India.</title>
        <authorList>
            <person name="Asha K."/>
            <person name="Bhadury P."/>
        </authorList>
    </citation>
    <scope>NUCLEOTIDE SEQUENCE [LARGE SCALE GENOMIC DNA]</scope>
    <source>
        <strain evidence="1 2">I2</strain>
    </source>
</reference>
<evidence type="ECO:0000313" key="1">
    <source>
        <dbReference type="EMBL" id="MBL0886893.1"/>
    </source>
</evidence>